<keyword evidence="5" id="KW-1185">Reference proteome</keyword>
<dbReference type="InterPro" id="IPR050640">
    <property type="entry name" value="Bact_2-comp_sensor_kinase"/>
</dbReference>
<evidence type="ECO:0000313" key="4">
    <source>
        <dbReference type="EMBL" id="MFD2963836.1"/>
    </source>
</evidence>
<keyword evidence="4" id="KW-0808">Transferase</keyword>
<feature type="transmembrane region" description="Helical" evidence="2">
    <location>
        <begin position="42"/>
        <end position="63"/>
    </location>
</feature>
<dbReference type="InterPro" id="IPR010559">
    <property type="entry name" value="Sig_transdc_His_kin_internal"/>
</dbReference>
<evidence type="ECO:0000259" key="3">
    <source>
        <dbReference type="Pfam" id="PF06580"/>
    </source>
</evidence>
<sequence length="360" mass="42602">MIFATDFLRKRKVVLWHIVGWFILIAYEVSFVIAFGAKVTPFVVVFAYILAIALFYFHAHWALTRKNRQWLLLLIPLEVLIYYETIMFLDYLKLFDYENRPSFSEKSLIIKHSYRALFFIMLSTVYWIFINALQKHRQVAKLEQERAENEQKQAELKMKLIKSQNAKLRTQIEPHFIFNTMNFIYDAVEGVSEKAGEAVLLLSDIMRYTLQKTDDDHEVPLQMELENIRNLIRINHIRTNGKLNITLEINLVDYDLNELKILPLLFTTFVENMYKHGDLTDHQAPGIVYVIAEHGELVFKTWNKKRTHMPVQGTFVGISNARERLQSFYNDRFSLSIENRVHDFLIELKIRYAHDTLLCS</sequence>
<dbReference type="Pfam" id="PF06580">
    <property type="entry name" value="His_kinase"/>
    <property type="match status" value="1"/>
</dbReference>
<dbReference type="PANTHER" id="PTHR34220">
    <property type="entry name" value="SENSOR HISTIDINE KINASE YPDA"/>
    <property type="match status" value="1"/>
</dbReference>
<evidence type="ECO:0000256" key="2">
    <source>
        <dbReference type="SAM" id="Phobius"/>
    </source>
</evidence>
<feature type="transmembrane region" description="Helical" evidence="2">
    <location>
        <begin position="112"/>
        <end position="133"/>
    </location>
</feature>
<protein>
    <submittedName>
        <fullName evidence="4">Sensor histidine kinase</fullName>
        <ecNumber evidence="4">2.7.13.3</ecNumber>
    </submittedName>
</protein>
<evidence type="ECO:0000256" key="1">
    <source>
        <dbReference type="SAM" id="Coils"/>
    </source>
</evidence>
<dbReference type="RefSeq" id="WP_377611969.1">
    <property type="nucleotide sequence ID" value="NZ_JBHUPA010000008.1"/>
</dbReference>
<feature type="transmembrane region" description="Helical" evidence="2">
    <location>
        <begin position="70"/>
        <end position="92"/>
    </location>
</feature>
<name>A0ABW6B6L2_9SPHI</name>
<dbReference type="PANTHER" id="PTHR34220:SF7">
    <property type="entry name" value="SENSOR HISTIDINE KINASE YPDA"/>
    <property type="match status" value="1"/>
</dbReference>
<comment type="caution">
    <text evidence="4">The sequence shown here is derived from an EMBL/GenBank/DDBJ whole genome shotgun (WGS) entry which is preliminary data.</text>
</comment>
<feature type="coiled-coil region" evidence="1">
    <location>
        <begin position="130"/>
        <end position="171"/>
    </location>
</feature>
<organism evidence="4 5">
    <name type="scientific">Olivibacter jilunii</name>
    <dbReference type="NCBI Taxonomy" id="985016"/>
    <lineage>
        <taxon>Bacteria</taxon>
        <taxon>Pseudomonadati</taxon>
        <taxon>Bacteroidota</taxon>
        <taxon>Sphingobacteriia</taxon>
        <taxon>Sphingobacteriales</taxon>
        <taxon>Sphingobacteriaceae</taxon>
        <taxon>Olivibacter</taxon>
    </lineage>
</organism>
<dbReference type="Proteomes" id="UP001597560">
    <property type="component" value="Unassembled WGS sequence"/>
</dbReference>
<evidence type="ECO:0000313" key="5">
    <source>
        <dbReference type="Proteomes" id="UP001597560"/>
    </source>
</evidence>
<gene>
    <name evidence="4" type="ORF">ACFS6J_18660</name>
</gene>
<accession>A0ABW6B6L2</accession>
<dbReference type="EC" id="2.7.13.3" evidence="4"/>
<keyword evidence="4" id="KW-0418">Kinase</keyword>
<keyword evidence="2" id="KW-0812">Transmembrane</keyword>
<keyword evidence="2" id="KW-1133">Transmembrane helix</keyword>
<reference evidence="5" key="1">
    <citation type="journal article" date="2019" name="Int. J. Syst. Evol. Microbiol.">
        <title>The Global Catalogue of Microorganisms (GCM) 10K type strain sequencing project: providing services to taxonomists for standard genome sequencing and annotation.</title>
        <authorList>
            <consortium name="The Broad Institute Genomics Platform"/>
            <consortium name="The Broad Institute Genome Sequencing Center for Infectious Disease"/>
            <person name="Wu L."/>
            <person name="Ma J."/>
        </authorList>
    </citation>
    <scope>NUCLEOTIDE SEQUENCE [LARGE SCALE GENOMIC DNA]</scope>
    <source>
        <strain evidence="5">KCTC 23098</strain>
    </source>
</reference>
<keyword evidence="1" id="KW-0175">Coiled coil</keyword>
<keyword evidence="2" id="KW-0472">Membrane</keyword>
<feature type="domain" description="Signal transduction histidine kinase internal region" evidence="3">
    <location>
        <begin position="166"/>
        <end position="242"/>
    </location>
</feature>
<dbReference type="EMBL" id="JBHUPA010000008">
    <property type="protein sequence ID" value="MFD2963836.1"/>
    <property type="molecule type" value="Genomic_DNA"/>
</dbReference>
<dbReference type="GO" id="GO:0004673">
    <property type="term" value="F:protein histidine kinase activity"/>
    <property type="evidence" value="ECO:0007669"/>
    <property type="project" value="UniProtKB-EC"/>
</dbReference>
<feature type="transmembrane region" description="Helical" evidence="2">
    <location>
        <begin position="14"/>
        <end position="36"/>
    </location>
</feature>
<proteinExistence type="predicted"/>